<gene>
    <name evidence="4" type="ORF">SAMN05192585_13633</name>
</gene>
<dbReference type="GO" id="GO:0003700">
    <property type="term" value="F:DNA-binding transcription factor activity"/>
    <property type="evidence" value="ECO:0007669"/>
    <property type="project" value="TreeGrafter"/>
</dbReference>
<evidence type="ECO:0000259" key="3">
    <source>
        <dbReference type="PROSITE" id="PS50977"/>
    </source>
</evidence>
<sequence>MTRKNIGREQIVETATRLIDENNGTRNVTLREIAKELNCAHTNLYNYFGSLDEIYWAVLAEIIDRMLSYMNQPSDTAKTPEDNLFLKLSRFIDFYIDHPGWYRLAWLEPLNGNAPPDVEQAIGRPMQEFAQVLTLACPKPLTLRETQEICNILFMYTFGELGVWINHRTFETNLTVMKENIAGNTKRLYHLLIK</sequence>
<dbReference type="OrthoDB" id="9785164at2"/>
<dbReference type="PANTHER" id="PTHR30055">
    <property type="entry name" value="HTH-TYPE TRANSCRIPTIONAL REGULATOR RUTR"/>
    <property type="match status" value="1"/>
</dbReference>
<dbReference type="AlphaFoldDB" id="A0A1H0EWI3"/>
<proteinExistence type="predicted"/>
<accession>A0A1H0EWI3</accession>
<feature type="DNA-binding region" description="H-T-H motif" evidence="2">
    <location>
        <begin position="29"/>
        <end position="48"/>
    </location>
</feature>
<dbReference type="EMBL" id="FNID01000036">
    <property type="protein sequence ID" value="SDN86703.1"/>
    <property type="molecule type" value="Genomic_DNA"/>
</dbReference>
<evidence type="ECO:0000313" key="5">
    <source>
        <dbReference type="Proteomes" id="UP000199182"/>
    </source>
</evidence>
<dbReference type="Pfam" id="PF00440">
    <property type="entry name" value="TetR_N"/>
    <property type="match status" value="1"/>
</dbReference>
<protein>
    <submittedName>
        <fullName evidence="4">Transcriptional regulator, TetR family</fullName>
    </submittedName>
</protein>
<dbReference type="PROSITE" id="PS50977">
    <property type="entry name" value="HTH_TETR_2"/>
    <property type="match status" value="1"/>
</dbReference>
<dbReference type="InterPro" id="IPR001647">
    <property type="entry name" value="HTH_TetR"/>
</dbReference>
<keyword evidence="5" id="KW-1185">Reference proteome</keyword>
<keyword evidence="1 2" id="KW-0238">DNA-binding</keyword>
<dbReference type="InterPro" id="IPR009057">
    <property type="entry name" value="Homeodomain-like_sf"/>
</dbReference>
<dbReference type="SUPFAM" id="SSF46689">
    <property type="entry name" value="Homeodomain-like"/>
    <property type="match status" value="1"/>
</dbReference>
<dbReference type="STRING" id="258515.SAMN05192585_13633"/>
<evidence type="ECO:0000313" key="4">
    <source>
        <dbReference type="EMBL" id="SDN86703.1"/>
    </source>
</evidence>
<dbReference type="GO" id="GO:0000976">
    <property type="term" value="F:transcription cis-regulatory region binding"/>
    <property type="evidence" value="ECO:0007669"/>
    <property type="project" value="TreeGrafter"/>
</dbReference>
<evidence type="ECO:0000256" key="1">
    <source>
        <dbReference type="ARBA" id="ARBA00023125"/>
    </source>
</evidence>
<dbReference type="Proteomes" id="UP000199182">
    <property type="component" value="Unassembled WGS sequence"/>
</dbReference>
<evidence type="ECO:0000256" key="2">
    <source>
        <dbReference type="PROSITE-ProRule" id="PRU00335"/>
    </source>
</evidence>
<dbReference type="PANTHER" id="PTHR30055:SF220">
    <property type="entry name" value="TETR-FAMILY REGULATORY PROTEIN"/>
    <property type="match status" value="1"/>
</dbReference>
<feature type="domain" description="HTH tetR-type" evidence="3">
    <location>
        <begin position="5"/>
        <end position="66"/>
    </location>
</feature>
<dbReference type="Gene3D" id="1.10.357.10">
    <property type="entry name" value="Tetracycline Repressor, domain 2"/>
    <property type="match status" value="1"/>
</dbReference>
<name>A0A1H0EWI3_9FIRM</name>
<reference evidence="4 5" key="1">
    <citation type="submission" date="2016-10" db="EMBL/GenBank/DDBJ databases">
        <authorList>
            <person name="de Groot N.N."/>
        </authorList>
    </citation>
    <scope>NUCLEOTIDE SEQUENCE [LARGE SCALE GENOMIC DNA]</scope>
    <source>
        <strain evidence="4 5">CGMCC 1.5012</strain>
    </source>
</reference>
<dbReference type="RefSeq" id="WP_092642538.1">
    <property type="nucleotide sequence ID" value="NZ_FNID01000036.1"/>
</dbReference>
<organism evidence="4 5">
    <name type="scientific">Acetanaerobacterium elongatum</name>
    <dbReference type="NCBI Taxonomy" id="258515"/>
    <lineage>
        <taxon>Bacteria</taxon>
        <taxon>Bacillati</taxon>
        <taxon>Bacillota</taxon>
        <taxon>Clostridia</taxon>
        <taxon>Eubacteriales</taxon>
        <taxon>Oscillospiraceae</taxon>
        <taxon>Acetanaerobacterium</taxon>
    </lineage>
</organism>
<dbReference type="InterPro" id="IPR050109">
    <property type="entry name" value="HTH-type_TetR-like_transc_reg"/>
</dbReference>